<accession>A0A1F7Y248</accession>
<dbReference type="GO" id="GO:0005524">
    <property type="term" value="F:ATP binding"/>
    <property type="evidence" value="ECO:0007669"/>
    <property type="project" value="InterPro"/>
</dbReference>
<sequence length="124" mass="14477">MKGLIWNCKTVAWKNGEKLYKKKNNCLLVYICCESGDKGKQIKQTVRRIIQLNNKRYNKNKVIIFPFAHLSNNIMPGHHAKEIMLNISEMLQRTSSVSVMDFNVSKEVKIHLLPENKDVSYFSY</sequence>
<comment type="caution">
    <text evidence="2">The sequence shown here is derived from an EMBL/GenBank/DDBJ whole genome shotgun (WGS) entry which is preliminary data.</text>
</comment>
<protein>
    <recommendedName>
        <fullName evidence="1">Threonyl-tRNA synthetase editing domain-containing protein</fullName>
    </recommendedName>
</protein>
<dbReference type="InterPro" id="IPR015011">
    <property type="entry name" value="Threonyl-tRNA_syn_edit_dom_arc"/>
</dbReference>
<name>A0A1F7Y248_9BACT</name>
<feature type="domain" description="Threonyl-tRNA synthetase editing" evidence="1">
    <location>
        <begin position="15"/>
        <end position="111"/>
    </location>
</feature>
<dbReference type="Pfam" id="PF08915">
    <property type="entry name" value="tRNA-Thr_ED"/>
    <property type="match status" value="1"/>
</dbReference>
<dbReference type="AlphaFoldDB" id="A0A1F7Y248"/>
<reference evidence="2 3" key="1">
    <citation type="journal article" date="2016" name="Nat. Commun.">
        <title>Thousands of microbial genomes shed light on interconnected biogeochemical processes in an aquifer system.</title>
        <authorList>
            <person name="Anantharaman K."/>
            <person name="Brown C.T."/>
            <person name="Hug L.A."/>
            <person name="Sharon I."/>
            <person name="Castelle C.J."/>
            <person name="Probst A.J."/>
            <person name="Thomas B.C."/>
            <person name="Singh A."/>
            <person name="Wilkins M.J."/>
            <person name="Karaoz U."/>
            <person name="Brodie E.L."/>
            <person name="Williams K.H."/>
            <person name="Hubbard S.S."/>
            <person name="Banfield J.F."/>
        </authorList>
    </citation>
    <scope>NUCLEOTIDE SEQUENCE [LARGE SCALE GENOMIC DNA]</scope>
</reference>
<dbReference type="Gene3D" id="3.50.80.10">
    <property type="entry name" value="D-tyrosyl-tRNA(Tyr) deacylase"/>
    <property type="match status" value="1"/>
</dbReference>
<dbReference type="GO" id="GO:0008270">
    <property type="term" value="F:zinc ion binding"/>
    <property type="evidence" value="ECO:0007669"/>
    <property type="project" value="InterPro"/>
</dbReference>
<organism evidence="2 3">
    <name type="scientific">Candidatus Woesebacteria bacterium RIFCSPHIGHO2_01_FULL_38_26b</name>
    <dbReference type="NCBI Taxonomy" id="1802491"/>
    <lineage>
        <taxon>Bacteria</taxon>
        <taxon>Candidatus Woeseibacteriota</taxon>
    </lineage>
</organism>
<dbReference type="EMBL" id="MGGD01000011">
    <property type="protein sequence ID" value="OGM21397.1"/>
    <property type="molecule type" value="Genomic_DNA"/>
</dbReference>
<evidence type="ECO:0000313" key="3">
    <source>
        <dbReference type="Proteomes" id="UP000176741"/>
    </source>
</evidence>
<dbReference type="InterPro" id="IPR023509">
    <property type="entry name" value="DTD-like_sf"/>
</dbReference>
<dbReference type="GO" id="GO:0004829">
    <property type="term" value="F:threonine-tRNA ligase activity"/>
    <property type="evidence" value="ECO:0007669"/>
    <property type="project" value="InterPro"/>
</dbReference>
<gene>
    <name evidence="2" type="ORF">A2771_04500</name>
</gene>
<dbReference type="Proteomes" id="UP000176741">
    <property type="component" value="Unassembled WGS sequence"/>
</dbReference>
<dbReference type="GO" id="GO:0005737">
    <property type="term" value="C:cytoplasm"/>
    <property type="evidence" value="ECO:0007669"/>
    <property type="project" value="InterPro"/>
</dbReference>
<evidence type="ECO:0000259" key="1">
    <source>
        <dbReference type="Pfam" id="PF08915"/>
    </source>
</evidence>
<evidence type="ECO:0000313" key="2">
    <source>
        <dbReference type="EMBL" id="OGM21397.1"/>
    </source>
</evidence>
<proteinExistence type="predicted"/>